<feature type="compositionally biased region" description="Polar residues" evidence="3">
    <location>
        <begin position="175"/>
        <end position="192"/>
    </location>
</feature>
<comment type="similarity">
    <text evidence="1 2">Belongs to the TIFY/JAZ family.</text>
</comment>
<dbReference type="Pfam" id="PF09425">
    <property type="entry name" value="Jas_motif"/>
    <property type="match status" value="1"/>
</dbReference>
<dbReference type="InterPro" id="IPR018467">
    <property type="entry name" value="CCT_CS"/>
</dbReference>
<comment type="caution">
    <text evidence="5">The sequence shown here is derived from an EMBL/GenBank/DDBJ whole genome shotgun (WGS) entry which is preliminary data.</text>
</comment>
<dbReference type="PROSITE" id="PS51320">
    <property type="entry name" value="TIFY"/>
    <property type="match status" value="1"/>
</dbReference>
<evidence type="ECO:0000313" key="6">
    <source>
        <dbReference type="Proteomes" id="UP001497480"/>
    </source>
</evidence>
<gene>
    <name evidence="5" type="ORF">LLUT_LOCUS31307</name>
</gene>
<keyword evidence="2" id="KW-0539">Nucleus</keyword>
<dbReference type="GO" id="GO:0009611">
    <property type="term" value="P:response to wounding"/>
    <property type="evidence" value="ECO:0007669"/>
    <property type="project" value="UniProtKB-UniRule"/>
</dbReference>
<comment type="domain">
    <text evidence="2">The jas domain is required for interaction with COI1.</text>
</comment>
<keyword evidence="2" id="KW-1184">Jasmonic acid signaling pathway</keyword>
<accession>A0AAV1Y8E7</accession>
<dbReference type="InterPro" id="IPR010399">
    <property type="entry name" value="Tify_dom"/>
</dbReference>
<evidence type="ECO:0000256" key="3">
    <source>
        <dbReference type="SAM" id="MobiDB-lite"/>
    </source>
</evidence>
<dbReference type="EMBL" id="CAXHTB010000022">
    <property type="protein sequence ID" value="CAL0330247.1"/>
    <property type="molecule type" value="Genomic_DNA"/>
</dbReference>
<protein>
    <recommendedName>
        <fullName evidence="2">Protein TIFY</fullName>
    </recommendedName>
    <alternativeName>
        <fullName evidence="2">Jasmonate ZIM domain-containing protein</fullName>
    </alternativeName>
</protein>
<dbReference type="Proteomes" id="UP001497480">
    <property type="component" value="Unassembled WGS sequence"/>
</dbReference>
<comment type="subcellular location">
    <subcellularLocation>
        <location evidence="2">Nucleus</location>
    </subcellularLocation>
</comment>
<dbReference type="GO" id="GO:0031347">
    <property type="term" value="P:regulation of defense response"/>
    <property type="evidence" value="ECO:0007669"/>
    <property type="project" value="UniProtKB-UniRule"/>
</dbReference>
<feature type="region of interest" description="Disordered" evidence="3">
    <location>
        <begin position="172"/>
        <end position="192"/>
    </location>
</feature>
<dbReference type="SMART" id="SM00979">
    <property type="entry name" value="TIFY"/>
    <property type="match status" value="1"/>
</dbReference>
<evidence type="ECO:0000259" key="4">
    <source>
        <dbReference type="PROSITE" id="PS51320"/>
    </source>
</evidence>
<dbReference type="Pfam" id="PF06200">
    <property type="entry name" value="tify"/>
    <property type="match status" value="1"/>
</dbReference>
<organism evidence="5 6">
    <name type="scientific">Lupinus luteus</name>
    <name type="common">European yellow lupine</name>
    <dbReference type="NCBI Taxonomy" id="3873"/>
    <lineage>
        <taxon>Eukaryota</taxon>
        <taxon>Viridiplantae</taxon>
        <taxon>Streptophyta</taxon>
        <taxon>Embryophyta</taxon>
        <taxon>Tracheophyta</taxon>
        <taxon>Spermatophyta</taxon>
        <taxon>Magnoliopsida</taxon>
        <taxon>eudicotyledons</taxon>
        <taxon>Gunneridae</taxon>
        <taxon>Pentapetalae</taxon>
        <taxon>rosids</taxon>
        <taxon>fabids</taxon>
        <taxon>Fabales</taxon>
        <taxon>Fabaceae</taxon>
        <taxon>Papilionoideae</taxon>
        <taxon>50 kb inversion clade</taxon>
        <taxon>genistoids sensu lato</taxon>
        <taxon>core genistoids</taxon>
        <taxon>Genisteae</taxon>
        <taxon>Lupinus</taxon>
    </lineage>
</organism>
<reference evidence="5 6" key="1">
    <citation type="submission" date="2024-03" db="EMBL/GenBank/DDBJ databases">
        <authorList>
            <person name="Martinez-Hernandez J."/>
        </authorList>
    </citation>
    <scope>NUCLEOTIDE SEQUENCE [LARGE SCALE GENOMIC DNA]</scope>
</reference>
<sequence>MVVFAAQVPVIESSGDSNVDGTSGNMGDDVSLLHSFANWSMPASGLNAHNPSTTQFTIFYNGNICVYEGIPAEKVREIMLIAGASAKSAEVKKGTPFTSFIPTDPSSPDGNSNNLTSQQSVCFPAEKNPICRLQEFPIARRQSLQRFLEKRRDRLGSKDPYASSTIKAADENNFCADNNAPNEGYQSTVAAS</sequence>
<name>A0AAV1Y8E7_LUPLU</name>
<dbReference type="PANTHER" id="PTHR33077:SF67">
    <property type="entry name" value="PROTEIN TIFY"/>
    <property type="match status" value="1"/>
</dbReference>
<evidence type="ECO:0000313" key="5">
    <source>
        <dbReference type="EMBL" id="CAL0330247.1"/>
    </source>
</evidence>
<evidence type="ECO:0000256" key="1">
    <source>
        <dbReference type="ARBA" id="ARBA00008614"/>
    </source>
</evidence>
<dbReference type="AlphaFoldDB" id="A0AAV1Y8E7"/>
<dbReference type="GO" id="GO:0005634">
    <property type="term" value="C:nucleus"/>
    <property type="evidence" value="ECO:0007669"/>
    <property type="project" value="UniProtKB-SubCell"/>
</dbReference>
<keyword evidence="6" id="KW-1185">Reference proteome</keyword>
<proteinExistence type="inferred from homology"/>
<evidence type="ECO:0000256" key="2">
    <source>
        <dbReference type="RuleBase" id="RU369065"/>
    </source>
</evidence>
<comment type="function">
    <text evidence="2">Repressor of jasmonate responses.</text>
</comment>
<dbReference type="InterPro" id="IPR040390">
    <property type="entry name" value="TIFY/JAZ"/>
</dbReference>
<dbReference type="PANTHER" id="PTHR33077">
    <property type="entry name" value="PROTEIN TIFY 4A-RELATED-RELATED"/>
    <property type="match status" value="1"/>
</dbReference>
<feature type="domain" description="Tify" evidence="4">
    <location>
        <begin position="49"/>
        <end position="84"/>
    </location>
</feature>
<dbReference type="GO" id="GO:2000022">
    <property type="term" value="P:regulation of jasmonic acid mediated signaling pathway"/>
    <property type="evidence" value="ECO:0007669"/>
    <property type="project" value="UniProtKB-UniRule"/>
</dbReference>